<evidence type="ECO:0000256" key="1">
    <source>
        <dbReference type="ARBA" id="ARBA00001936"/>
    </source>
</evidence>
<dbReference type="EC" id="3.6.1.-" evidence="4"/>
<comment type="cofactor">
    <cofactor evidence="2">
        <name>Mg(2+)</name>
        <dbReference type="ChEBI" id="CHEBI:18420"/>
    </cofactor>
</comment>
<feature type="short sequence motif" description="Nudix box" evidence="4">
    <location>
        <begin position="39"/>
        <end position="60"/>
    </location>
</feature>
<dbReference type="GO" id="GO:0034432">
    <property type="term" value="F:bis(5'-adenosyl)-pentaphosphatase activity"/>
    <property type="evidence" value="ECO:0007669"/>
    <property type="project" value="TreeGrafter"/>
</dbReference>
<dbReference type="InterPro" id="IPR015797">
    <property type="entry name" value="NUDIX_hydrolase-like_dom_sf"/>
</dbReference>
<dbReference type="SUPFAM" id="SSF55811">
    <property type="entry name" value="Nudix"/>
    <property type="match status" value="1"/>
</dbReference>
<dbReference type="InterPro" id="IPR020476">
    <property type="entry name" value="Nudix_hydrolase"/>
</dbReference>
<name>A0A238IZX4_9RHOB</name>
<dbReference type="EMBL" id="FXXQ01000003">
    <property type="protein sequence ID" value="SMX23214.1"/>
    <property type="molecule type" value="Genomic_DNA"/>
</dbReference>
<keyword evidence="7" id="KW-1185">Reference proteome</keyword>
<dbReference type="Pfam" id="PF00293">
    <property type="entry name" value="NUDIX"/>
    <property type="match status" value="1"/>
</dbReference>
<comment type="function">
    <text evidence="4">Accelerates the degradation of transcripts by removing pyrophosphate from the 5'-end of triphosphorylated RNA, leading to a more labile monophosphorylated state that can stimulate subsequent ribonuclease cleavage.</text>
</comment>
<comment type="similarity">
    <text evidence="4">Belongs to the Nudix hydrolase family. RppH subfamily.</text>
</comment>
<proteinExistence type="inferred from homology"/>
<evidence type="ECO:0000256" key="2">
    <source>
        <dbReference type="ARBA" id="ARBA00001946"/>
    </source>
</evidence>
<dbReference type="InterPro" id="IPR020084">
    <property type="entry name" value="NUDIX_hydrolase_CS"/>
</dbReference>
<keyword evidence="3 4" id="KW-0378">Hydrolase</keyword>
<dbReference type="InterPro" id="IPR000086">
    <property type="entry name" value="NUDIX_hydrolase_dom"/>
</dbReference>
<dbReference type="NCBIfam" id="NF001938">
    <property type="entry name" value="PRK00714.1-5"/>
    <property type="match status" value="1"/>
</dbReference>
<evidence type="ECO:0000259" key="5">
    <source>
        <dbReference type="PROSITE" id="PS51462"/>
    </source>
</evidence>
<evidence type="ECO:0000256" key="4">
    <source>
        <dbReference type="HAMAP-Rule" id="MF_00298"/>
    </source>
</evidence>
<dbReference type="HAMAP" id="MF_00298">
    <property type="entry name" value="Nudix_RppH"/>
    <property type="match status" value="1"/>
</dbReference>
<sequence length="159" mass="18205">MTKDLPYRPCAGVVLVNQNGLIFTGERVDTPGAWQMPQGGIDKGETIENAALRELEEETGLPASSVTIEAILPDWITYDLPDYLLGKMWKGRYRGQKQKWALLRFHGADSDIDLTAHDVEFARWRWATPDDVLRDIVPFKRQVYAQVINAFRDKLERTE</sequence>
<dbReference type="OrthoDB" id="9816040at2"/>
<dbReference type="RefSeq" id="WP_093973194.1">
    <property type="nucleotide sequence ID" value="NZ_FXXQ01000003.1"/>
</dbReference>
<dbReference type="GO" id="GO:0019693">
    <property type="term" value="P:ribose phosphate metabolic process"/>
    <property type="evidence" value="ECO:0007669"/>
    <property type="project" value="TreeGrafter"/>
</dbReference>
<dbReference type="NCBIfam" id="NF001936">
    <property type="entry name" value="PRK00714.1-3"/>
    <property type="match status" value="1"/>
</dbReference>
<dbReference type="PROSITE" id="PS51462">
    <property type="entry name" value="NUDIX"/>
    <property type="match status" value="1"/>
</dbReference>
<dbReference type="GO" id="GO:0006753">
    <property type="term" value="P:nucleoside phosphate metabolic process"/>
    <property type="evidence" value="ECO:0007669"/>
    <property type="project" value="TreeGrafter"/>
</dbReference>
<feature type="domain" description="Nudix hydrolase" evidence="5">
    <location>
        <begin position="6"/>
        <end position="149"/>
    </location>
</feature>
<evidence type="ECO:0000313" key="6">
    <source>
        <dbReference type="EMBL" id="SMX23214.1"/>
    </source>
</evidence>
<dbReference type="PANTHER" id="PTHR11839:SF22">
    <property type="entry name" value="NUDIX HYDROLASE 26, CHLOROPLASTIC"/>
    <property type="match status" value="1"/>
</dbReference>
<dbReference type="Proteomes" id="UP000201838">
    <property type="component" value="Unassembled WGS sequence"/>
</dbReference>
<gene>
    <name evidence="4 6" type="primary">rppH</name>
    <name evidence="4" type="synonym">nudH</name>
    <name evidence="6" type="ORF">BOA8489_01318</name>
</gene>
<dbReference type="GO" id="GO:0008893">
    <property type="term" value="F:guanosine-3',5'-bis(diphosphate) 3'-diphosphatase activity"/>
    <property type="evidence" value="ECO:0007669"/>
    <property type="project" value="TreeGrafter"/>
</dbReference>
<reference evidence="7" key="1">
    <citation type="submission" date="2017-05" db="EMBL/GenBank/DDBJ databases">
        <authorList>
            <person name="Rodrigo-Torres L."/>
            <person name="Arahal R. D."/>
            <person name="Lucena T."/>
        </authorList>
    </citation>
    <scope>NUCLEOTIDE SEQUENCE [LARGE SCALE GENOMIC DNA]</scope>
    <source>
        <strain evidence="7">CECT 8489</strain>
    </source>
</reference>
<dbReference type="InterPro" id="IPR022927">
    <property type="entry name" value="RppH"/>
</dbReference>
<dbReference type="PROSITE" id="PS00893">
    <property type="entry name" value="NUDIX_BOX"/>
    <property type="match status" value="1"/>
</dbReference>
<evidence type="ECO:0000313" key="7">
    <source>
        <dbReference type="Proteomes" id="UP000201838"/>
    </source>
</evidence>
<comment type="cofactor">
    <cofactor evidence="4">
        <name>a divalent metal cation</name>
        <dbReference type="ChEBI" id="CHEBI:60240"/>
    </cofactor>
</comment>
<dbReference type="AlphaFoldDB" id="A0A238IZX4"/>
<dbReference type="PANTHER" id="PTHR11839">
    <property type="entry name" value="UDP/ADP-SUGAR PYROPHOSPHATASE"/>
    <property type="match status" value="1"/>
</dbReference>
<organism evidence="6 7">
    <name type="scientific">Boseongicola aestuarii</name>
    <dbReference type="NCBI Taxonomy" id="1470561"/>
    <lineage>
        <taxon>Bacteria</taxon>
        <taxon>Pseudomonadati</taxon>
        <taxon>Pseudomonadota</taxon>
        <taxon>Alphaproteobacteria</taxon>
        <taxon>Rhodobacterales</taxon>
        <taxon>Paracoccaceae</taxon>
        <taxon>Boseongicola</taxon>
    </lineage>
</organism>
<comment type="cofactor">
    <cofactor evidence="1">
        <name>Mn(2+)</name>
        <dbReference type="ChEBI" id="CHEBI:29035"/>
    </cofactor>
</comment>
<evidence type="ECO:0000256" key="3">
    <source>
        <dbReference type="ARBA" id="ARBA00022801"/>
    </source>
</evidence>
<accession>A0A238IZX4</accession>
<dbReference type="CDD" id="cd03671">
    <property type="entry name" value="NUDIX_Ap4A_hydrolase_plant_like"/>
    <property type="match status" value="1"/>
</dbReference>
<protein>
    <recommendedName>
        <fullName evidence="4">RNA pyrophosphohydrolase</fullName>
        <ecNumber evidence="4">3.6.1.-</ecNumber>
    </recommendedName>
    <alternativeName>
        <fullName evidence="4">(Di)nucleoside polyphosphate hydrolase</fullName>
    </alternativeName>
</protein>
<dbReference type="PRINTS" id="PR00502">
    <property type="entry name" value="NUDIXFAMILY"/>
</dbReference>
<dbReference type="Gene3D" id="3.90.79.10">
    <property type="entry name" value="Nucleoside Triphosphate Pyrophosphohydrolase"/>
    <property type="match status" value="1"/>
</dbReference>